<protein>
    <submittedName>
        <fullName evidence="1">TIGR02444 family protein</fullName>
    </submittedName>
</protein>
<name>A0AAW7XGG3_9GAMM</name>
<accession>A0AAW7XGG3</accession>
<dbReference type="Proteomes" id="UP001169862">
    <property type="component" value="Unassembled WGS sequence"/>
</dbReference>
<sequence>MQLHTPLWNFVLAVYAQPEVEALCLSLQNDHGLSINRLLFAGWLASEKKELDLDVLAQTRAIRWQSEITAPLRALRYRVRDDLKLAAAGVYGAMRRAELEAERVELAFLYDASLAWPQQTAKTVKELVTANLMSLLKDTGEAKVNAIKVLEVAFLDTITE</sequence>
<comment type="caution">
    <text evidence="1">The sequence shown here is derived from an EMBL/GenBank/DDBJ whole genome shotgun (WGS) entry which is preliminary data.</text>
</comment>
<dbReference type="Pfam" id="PF09523">
    <property type="entry name" value="DUF2390"/>
    <property type="match status" value="1"/>
</dbReference>
<evidence type="ECO:0000313" key="1">
    <source>
        <dbReference type="EMBL" id="MDO6453403.1"/>
    </source>
</evidence>
<dbReference type="NCBIfam" id="TIGR02444">
    <property type="entry name" value="TIGR02444 family protein"/>
    <property type="match status" value="1"/>
</dbReference>
<gene>
    <name evidence="1" type="ORF">Q4490_07480</name>
</gene>
<dbReference type="RefSeq" id="WP_215151154.1">
    <property type="nucleotide sequence ID" value="NZ_CAXHZV010000011.1"/>
</dbReference>
<reference evidence="1" key="1">
    <citation type="submission" date="2023-07" db="EMBL/GenBank/DDBJ databases">
        <title>Genome content predicts the carbon catabolic preferences of heterotrophic bacteria.</title>
        <authorList>
            <person name="Gralka M."/>
        </authorList>
    </citation>
    <scope>NUCLEOTIDE SEQUENCE</scope>
    <source>
        <strain evidence="1">I2M16</strain>
    </source>
</reference>
<dbReference type="AlphaFoldDB" id="A0AAW7XGG3"/>
<dbReference type="EMBL" id="JAUOPG010000004">
    <property type="protein sequence ID" value="MDO6453403.1"/>
    <property type="molecule type" value="Genomic_DNA"/>
</dbReference>
<organism evidence="1 2">
    <name type="scientific">Neptunomonas phycophila</name>
    <dbReference type="NCBI Taxonomy" id="1572645"/>
    <lineage>
        <taxon>Bacteria</taxon>
        <taxon>Pseudomonadati</taxon>
        <taxon>Pseudomonadota</taxon>
        <taxon>Gammaproteobacteria</taxon>
        <taxon>Oceanospirillales</taxon>
        <taxon>Oceanospirillaceae</taxon>
        <taxon>Neptunomonas</taxon>
    </lineage>
</organism>
<evidence type="ECO:0000313" key="2">
    <source>
        <dbReference type="Proteomes" id="UP001169862"/>
    </source>
</evidence>
<proteinExistence type="predicted"/>
<dbReference type="InterPro" id="IPR012659">
    <property type="entry name" value="CHP02444"/>
</dbReference>